<dbReference type="Proteomes" id="UP000175989">
    <property type="component" value="Unassembled WGS sequence"/>
</dbReference>
<dbReference type="GO" id="GO:0006935">
    <property type="term" value="P:chemotaxis"/>
    <property type="evidence" value="ECO:0007669"/>
    <property type="project" value="UniProtKB-UniRule"/>
</dbReference>
<evidence type="ECO:0000256" key="2">
    <source>
        <dbReference type="ARBA" id="ARBA00039140"/>
    </source>
</evidence>
<dbReference type="RefSeq" id="WP_070251488.1">
    <property type="nucleotide sequence ID" value="NZ_LROM01000134.1"/>
</dbReference>
<dbReference type="InterPro" id="IPR035909">
    <property type="entry name" value="CheB_C"/>
</dbReference>
<gene>
    <name evidence="6" type="primary">cheB2</name>
    <name evidence="6" type="ORF">DUPY_46050</name>
</gene>
<dbReference type="InterPro" id="IPR000673">
    <property type="entry name" value="Sig_transdc_resp-reg_Me-estase"/>
</dbReference>
<dbReference type="GO" id="GO:0000156">
    <property type="term" value="F:phosphorelay response regulator activity"/>
    <property type="evidence" value="ECO:0007669"/>
    <property type="project" value="InterPro"/>
</dbReference>
<organism evidence="6 7">
    <name type="scientific">Duganella phyllosphaerae</name>
    <dbReference type="NCBI Taxonomy" id="762836"/>
    <lineage>
        <taxon>Bacteria</taxon>
        <taxon>Pseudomonadati</taxon>
        <taxon>Pseudomonadota</taxon>
        <taxon>Betaproteobacteria</taxon>
        <taxon>Burkholderiales</taxon>
        <taxon>Oxalobacteraceae</taxon>
        <taxon>Telluria group</taxon>
        <taxon>Duganella</taxon>
    </lineage>
</organism>
<comment type="catalytic activity">
    <reaction evidence="3">
        <text>[protein]-L-glutamate 5-O-methyl ester + H2O = L-glutamyl-[protein] + methanol + H(+)</text>
        <dbReference type="Rhea" id="RHEA:23236"/>
        <dbReference type="Rhea" id="RHEA-COMP:10208"/>
        <dbReference type="Rhea" id="RHEA-COMP:10311"/>
        <dbReference type="ChEBI" id="CHEBI:15377"/>
        <dbReference type="ChEBI" id="CHEBI:15378"/>
        <dbReference type="ChEBI" id="CHEBI:17790"/>
        <dbReference type="ChEBI" id="CHEBI:29973"/>
        <dbReference type="ChEBI" id="CHEBI:82795"/>
        <dbReference type="EC" id="3.1.1.61"/>
    </reaction>
</comment>
<keyword evidence="4" id="KW-0145">Chemotaxis</keyword>
<dbReference type="GO" id="GO:0005737">
    <property type="term" value="C:cytoplasm"/>
    <property type="evidence" value="ECO:0007669"/>
    <property type="project" value="InterPro"/>
</dbReference>
<dbReference type="CDD" id="cd16433">
    <property type="entry name" value="CheB"/>
    <property type="match status" value="1"/>
</dbReference>
<evidence type="ECO:0000313" key="6">
    <source>
        <dbReference type="EMBL" id="OEZ94375.1"/>
    </source>
</evidence>
<feature type="active site" evidence="4">
    <location>
        <position position="30"/>
    </location>
</feature>
<dbReference type="EMBL" id="LROM01000134">
    <property type="protein sequence ID" value="OEZ94375.1"/>
    <property type="molecule type" value="Genomic_DNA"/>
</dbReference>
<evidence type="ECO:0000313" key="7">
    <source>
        <dbReference type="Proteomes" id="UP000175989"/>
    </source>
</evidence>
<dbReference type="Gene3D" id="3.40.50.180">
    <property type="entry name" value="Methylesterase CheB, C-terminal domain"/>
    <property type="match status" value="1"/>
</dbReference>
<proteinExistence type="predicted"/>
<dbReference type="SUPFAM" id="SSF52738">
    <property type="entry name" value="Methylesterase CheB, C-terminal domain"/>
    <property type="match status" value="1"/>
</dbReference>
<protein>
    <recommendedName>
        <fullName evidence="2">protein-glutamate methylesterase</fullName>
        <ecNumber evidence="2">3.1.1.61</ecNumber>
    </recommendedName>
</protein>
<dbReference type="GO" id="GO:0008984">
    <property type="term" value="F:protein-glutamate methylesterase activity"/>
    <property type="evidence" value="ECO:0007669"/>
    <property type="project" value="UniProtKB-EC"/>
</dbReference>
<feature type="active site" evidence="4">
    <location>
        <position position="150"/>
    </location>
</feature>
<evidence type="ECO:0000256" key="4">
    <source>
        <dbReference type="PROSITE-ProRule" id="PRU00050"/>
    </source>
</evidence>
<evidence type="ECO:0000259" key="5">
    <source>
        <dbReference type="PROSITE" id="PS50122"/>
    </source>
</evidence>
<sequence length="207" mass="21573">MLDAALALTAIDAVLASHRTRIAAVVIGASAGGVGALLKLLPGLPKQYAPAVVAVLHVPENRQSQLADVFAQRMALPVREAADKETLASGTLYFAGSGYHLSVESDYCFSLSCEAPRNFARPSIDILMESAADAYGPALLGVLLTGANHDGAAGMAAIGRAGGLTVVQDPQDAEVATMPQEAIRVRRPDLVLPLDAIHTLLLKLEKN</sequence>
<evidence type="ECO:0000256" key="1">
    <source>
        <dbReference type="ARBA" id="ARBA00022801"/>
    </source>
</evidence>
<keyword evidence="7" id="KW-1185">Reference proteome</keyword>
<dbReference type="PROSITE" id="PS50122">
    <property type="entry name" value="CHEB"/>
    <property type="match status" value="1"/>
</dbReference>
<feature type="domain" description="CheB-type methylesterase" evidence="5">
    <location>
        <begin position="25"/>
        <end position="207"/>
    </location>
</feature>
<name>A0A1E7WBW6_9BURK</name>
<evidence type="ECO:0000256" key="3">
    <source>
        <dbReference type="ARBA" id="ARBA00048267"/>
    </source>
</evidence>
<keyword evidence="1 4" id="KW-0378">Hydrolase</keyword>
<reference evidence="7" key="1">
    <citation type="journal article" date="2016" name="Front. Microbiol.">
        <title>Molecular Keys to the Janthinobacterium and Duganella spp. Interaction with the Plant Pathogen Fusarium graminearum.</title>
        <authorList>
            <person name="Haack F.S."/>
            <person name="Poehlein A."/>
            <person name="Kroger C."/>
            <person name="Voigt C.A."/>
            <person name="Piepenbring M."/>
            <person name="Bode H.B."/>
            <person name="Daniel R."/>
            <person name="Schafer W."/>
            <person name="Streit W.R."/>
        </authorList>
    </citation>
    <scope>NUCLEOTIDE SEQUENCE [LARGE SCALE GENOMIC DNA]</scope>
    <source>
        <strain evidence="7">T54</strain>
    </source>
</reference>
<accession>A0A1E7WBW6</accession>
<dbReference type="AlphaFoldDB" id="A0A1E7WBW6"/>
<dbReference type="EC" id="3.1.1.61" evidence="2"/>
<dbReference type="PATRIC" id="fig|762836.4.peg.4739"/>
<dbReference type="OrthoDB" id="9791760at2"/>
<dbReference type="Pfam" id="PF01339">
    <property type="entry name" value="CheB_methylest"/>
    <property type="match status" value="1"/>
</dbReference>
<dbReference type="PANTHER" id="PTHR42872:SF6">
    <property type="entry name" value="PROTEIN-GLUTAMATE METHYLESTERASE_PROTEIN-GLUTAMINE GLUTAMINASE"/>
    <property type="match status" value="1"/>
</dbReference>
<comment type="caution">
    <text evidence="6">The sequence shown here is derived from an EMBL/GenBank/DDBJ whole genome shotgun (WGS) entry which is preliminary data.</text>
</comment>
<dbReference type="PANTHER" id="PTHR42872">
    <property type="entry name" value="PROTEIN-GLUTAMATE METHYLESTERASE/PROTEIN-GLUTAMINE GLUTAMINASE"/>
    <property type="match status" value="1"/>
</dbReference>
<feature type="active site" evidence="4">
    <location>
        <position position="57"/>
    </location>
</feature>